<reference evidence="2" key="1">
    <citation type="submission" date="2022-11" db="UniProtKB">
        <authorList>
            <consortium name="WormBaseParasite"/>
        </authorList>
    </citation>
    <scope>IDENTIFICATION</scope>
</reference>
<evidence type="ECO:0000313" key="1">
    <source>
        <dbReference type="Proteomes" id="UP000887581"/>
    </source>
</evidence>
<evidence type="ECO:0000313" key="2">
    <source>
        <dbReference type="WBParaSite" id="sdigi.contig304.g7265.t1"/>
    </source>
</evidence>
<dbReference type="WBParaSite" id="sdigi.contig304.g7265.t1">
    <property type="protein sequence ID" value="sdigi.contig304.g7265.t1"/>
    <property type="gene ID" value="sdigi.contig304.g7265"/>
</dbReference>
<name>A0A915PPG1_9BILA</name>
<dbReference type="AlphaFoldDB" id="A0A915PPG1"/>
<keyword evidence="1" id="KW-1185">Reference proteome</keyword>
<organism evidence="1 2">
    <name type="scientific">Setaria digitata</name>
    <dbReference type="NCBI Taxonomy" id="48799"/>
    <lineage>
        <taxon>Eukaryota</taxon>
        <taxon>Metazoa</taxon>
        <taxon>Ecdysozoa</taxon>
        <taxon>Nematoda</taxon>
        <taxon>Chromadorea</taxon>
        <taxon>Rhabditida</taxon>
        <taxon>Spirurina</taxon>
        <taxon>Spiruromorpha</taxon>
        <taxon>Filarioidea</taxon>
        <taxon>Setariidae</taxon>
        <taxon>Setaria</taxon>
    </lineage>
</organism>
<protein>
    <submittedName>
        <fullName evidence="2">Uncharacterized protein</fullName>
    </submittedName>
</protein>
<proteinExistence type="predicted"/>
<sequence length="179" mass="20951">MKKEKPDDVHYANIGVAVTRVYAVPIEHISWNNGHSMSTTSSSSLNNGHFCDNNIKQTNPYCLSPPLTRCKYSDNHWKNHSYHQHHHHQRQQQQQQQLFTSPREWNGVIGRAHRVIVGVGGSRSKMTAISRSFQQRSFDDDNVPITDQQRQQEHHLFRQNYCFKIDLENDQQPLRIVPR</sequence>
<accession>A0A915PPG1</accession>
<dbReference type="Proteomes" id="UP000887581">
    <property type="component" value="Unplaced"/>
</dbReference>